<sequence>MVKGSFTDESFWSVQIDRLWKARIIDGYNLLPKLLPDFISKVEIIEGDGGIGTVKKLSFTKDINGNGFVIEKIMALDMDCYLVKDTVINGGLIGPRLISYSFEHKFEKISDHSTLVKLTVEYESSDEYPLSVEEQNLLIVRMTGIMKAIEGYLHTHPTAYV</sequence>
<dbReference type="GO" id="GO:0004864">
    <property type="term" value="F:protein phosphatase inhibitor activity"/>
    <property type="evidence" value="ECO:0007669"/>
    <property type="project" value="InterPro"/>
</dbReference>
<dbReference type="CDD" id="cd07816">
    <property type="entry name" value="Bet_v1-like"/>
    <property type="match status" value="1"/>
</dbReference>
<dbReference type="FunFam" id="3.30.530.20:FF:000007">
    <property type="entry name" value="Major pollen allergen Bet v 1-A"/>
    <property type="match status" value="1"/>
</dbReference>
<evidence type="ECO:0000256" key="1">
    <source>
        <dbReference type="ARBA" id="ARBA00009744"/>
    </source>
</evidence>
<dbReference type="GO" id="GO:0038023">
    <property type="term" value="F:signaling receptor activity"/>
    <property type="evidence" value="ECO:0007669"/>
    <property type="project" value="InterPro"/>
</dbReference>
<dbReference type="Pfam" id="PF00407">
    <property type="entry name" value="Bet_v_1"/>
    <property type="match status" value="1"/>
</dbReference>
<reference evidence="3 4" key="1">
    <citation type="journal article" date="2016" name="Sci. Rep.">
        <title>The Dendrobium catenatum Lindl. genome sequence provides insights into polysaccharide synthase, floral development and adaptive evolution.</title>
        <authorList>
            <person name="Zhang G.Q."/>
            <person name="Xu Q."/>
            <person name="Bian C."/>
            <person name="Tsai W.C."/>
            <person name="Yeh C.M."/>
            <person name="Liu K.W."/>
            <person name="Yoshida K."/>
            <person name="Zhang L.S."/>
            <person name="Chang S.B."/>
            <person name="Chen F."/>
            <person name="Shi Y."/>
            <person name="Su Y.Y."/>
            <person name="Zhang Y.Q."/>
            <person name="Chen L.J."/>
            <person name="Yin Y."/>
            <person name="Lin M."/>
            <person name="Huang H."/>
            <person name="Deng H."/>
            <person name="Wang Z.W."/>
            <person name="Zhu S.L."/>
            <person name="Zhao X."/>
            <person name="Deng C."/>
            <person name="Niu S.C."/>
            <person name="Huang J."/>
            <person name="Wang M."/>
            <person name="Liu G.H."/>
            <person name="Yang H.J."/>
            <person name="Xiao X.J."/>
            <person name="Hsiao Y.Y."/>
            <person name="Wu W.L."/>
            <person name="Chen Y.Y."/>
            <person name="Mitsuda N."/>
            <person name="Ohme-Takagi M."/>
            <person name="Luo Y.B."/>
            <person name="Van de Peer Y."/>
            <person name="Liu Z.J."/>
        </authorList>
    </citation>
    <scope>NUCLEOTIDE SEQUENCE [LARGE SCALE GENOMIC DNA]</scope>
    <source>
        <tissue evidence="3">The whole plant</tissue>
    </source>
</reference>
<dbReference type="InterPro" id="IPR024949">
    <property type="entry name" value="Bet_v_I_allergen"/>
</dbReference>
<dbReference type="GO" id="GO:0005634">
    <property type="term" value="C:nucleus"/>
    <property type="evidence" value="ECO:0007669"/>
    <property type="project" value="TreeGrafter"/>
</dbReference>
<name>A0A2I0X584_9ASPA</name>
<dbReference type="GO" id="GO:0005737">
    <property type="term" value="C:cytoplasm"/>
    <property type="evidence" value="ECO:0007669"/>
    <property type="project" value="TreeGrafter"/>
</dbReference>
<dbReference type="SUPFAM" id="SSF55961">
    <property type="entry name" value="Bet v1-like"/>
    <property type="match status" value="1"/>
</dbReference>
<protein>
    <submittedName>
        <fullName evidence="3">Pathogenesis-related protein 1</fullName>
    </submittedName>
</protein>
<comment type="similarity">
    <text evidence="1">Belongs to the BetVI family.</text>
</comment>
<dbReference type="AlphaFoldDB" id="A0A2I0X584"/>
<dbReference type="InterPro" id="IPR050279">
    <property type="entry name" value="Plant_def-hormone_signal"/>
</dbReference>
<organism evidence="3 4">
    <name type="scientific">Dendrobium catenatum</name>
    <dbReference type="NCBI Taxonomy" id="906689"/>
    <lineage>
        <taxon>Eukaryota</taxon>
        <taxon>Viridiplantae</taxon>
        <taxon>Streptophyta</taxon>
        <taxon>Embryophyta</taxon>
        <taxon>Tracheophyta</taxon>
        <taxon>Spermatophyta</taxon>
        <taxon>Magnoliopsida</taxon>
        <taxon>Liliopsida</taxon>
        <taxon>Asparagales</taxon>
        <taxon>Orchidaceae</taxon>
        <taxon>Epidendroideae</taxon>
        <taxon>Malaxideae</taxon>
        <taxon>Dendrobiinae</taxon>
        <taxon>Dendrobium</taxon>
    </lineage>
</organism>
<dbReference type="Proteomes" id="UP000233837">
    <property type="component" value="Unassembled WGS sequence"/>
</dbReference>
<keyword evidence="4" id="KW-1185">Reference proteome</keyword>
<feature type="domain" description="Bet v I/Major latex protein" evidence="2">
    <location>
        <begin position="15"/>
        <end position="154"/>
    </location>
</feature>
<dbReference type="GO" id="GO:0009738">
    <property type="term" value="P:abscisic acid-activated signaling pathway"/>
    <property type="evidence" value="ECO:0007669"/>
    <property type="project" value="InterPro"/>
</dbReference>
<evidence type="ECO:0000259" key="2">
    <source>
        <dbReference type="Pfam" id="PF00407"/>
    </source>
</evidence>
<dbReference type="PRINTS" id="PR00634">
    <property type="entry name" value="BETALLERGEN"/>
</dbReference>
<dbReference type="EMBL" id="KZ502144">
    <property type="protein sequence ID" value="PKU83063.1"/>
    <property type="molecule type" value="Genomic_DNA"/>
</dbReference>
<gene>
    <name evidence="3" type="primary">PR1</name>
    <name evidence="3" type="ORF">MA16_Dca007734</name>
</gene>
<evidence type="ECO:0000313" key="3">
    <source>
        <dbReference type="EMBL" id="PKU83063.1"/>
    </source>
</evidence>
<proteinExistence type="inferred from homology"/>
<dbReference type="PANTHER" id="PTHR31213">
    <property type="entry name" value="OS08G0374000 PROTEIN-RELATED"/>
    <property type="match status" value="1"/>
</dbReference>
<dbReference type="OrthoDB" id="1880172at2759"/>
<accession>A0A2I0X584</accession>
<dbReference type="InterPro" id="IPR023393">
    <property type="entry name" value="START-like_dom_sf"/>
</dbReference>
<evidence type="ECO:0000313" key="4">
    <source>
        <dbReference type="Proteomes" id="UP000233837"/>
    </source>
</evidence>
<dbReference type="Gene3D" id="3.30.530.20">
    <property type="match status" value="1"/>
</dbReference>
<reference evidence="3 4" key="2">
    <citation type="journal article" date="2017" name="Nature">
        <title>The Apostasia genome and the evolution of orchids.</title>
        <authorList>
            <person name="Zhang G.Q."/>
            <person name="Liu K.W."/>
            <person name="Li Z."/>
            <person name="Lohaus R."/>
            <person name="Hsiao Y.Y."/>
            <person name="Niu S.C."/>
            <person name="Wang J.Y."/>
            <person name="Lin Y.C."/>
            <person name="Xu Q."/>
            <person name="Chen L.J."/>
            <person name="Yoshida K."/>
            <person name="Fujiwara S."/>
            <person name="Wang Z.W."/>
            <person name="Zhang Y.Q."/>
            <person name="Mitsuda N."/>
            <person name="Wang M."/>
            <person name="Liu G.H."/>
            <person name="Pecoraro L."/>
            <person name="Huang H.X."/>
            <person name="Xiao X.J."/>
            <person name="Lin M."/>
            <person name="Wu X.Y."/>
            <person name="Wu W.L."/>
            <person name="Chen Y.Y."/>
            <person name="Chang S.B."/>
            <person name="Sakamoto S."/>
            <person name="Ohme-Takagi M."/>
            <person name="Yagi M."/>
            <person name="Zeng S.J."/>
            <person name="Shen C.Y."/>
            <person name="Yeh C.M."/>
            <person name="Luo Y.B."/>
            <person name="Tsai W.C."/>
            <person name="Van de Peer Y."/>
            <person name="Liu Z.J."/>
        </authorList>
    </citation>
    <scope>NUCLEOTIDE SEQUENCE [LARGE SCALE GENOMIC DNA]</scope>
    <source>
        <tissue evidence="3">The whole plant</tissue>
    </source>
</reference>
<dbReference type="InterPro" id="IPR000916">
    <property type="entry name" value="Bet_v_I/MLP"/>
</dbReference>
<dbReference type="PANTHER" id="PTHR31213:SF201">
    <property type="entry name" value="OS03G0300400 PROTEIN"/>
    <property type="match status" value="1"/>
</dbReference>
<dbReference type="GO" id="GO:0010427">
    <property type="term" value="F:abscisic acid binding"/>
    <property type="evidence" value="ECO:0007669"/>
    <property type="project" value="InterPro"/>
</dbReference>
<dbReference type="GO" id="GO:0006952">
    <property type="term" value="P:defense response"/>
    <property type="evidence" value="ECO:0007669"/>
    <property type="project" value="InterPro"/>
</dbReference>